<name>A0A481YQG2_9VIRU</name>
<proteinExistence type="predicted"/>
<gene>
    <name evidence="1" type="ORF">LCMAC101_00090</name>
</gene>
<accession>A0A481YQG2</accession>
<protein>
    <submittedName>
        <fullName evidence="1">Uncharacterized protein</fullName>
    </submittedName>
</protein>
<organism evidence="1">
    <name type="scientific">Marseillevirus LCMAC101</name>
    <dbReference type="NCBI Taxonomy" id="2506602"/>
    <lineage>
        <taxon>Viruses</taxon>
        <taxon>Varidnaviria</taxon>
        <taxon>Bamfordvirae</taxon>
        <taxon>Nucleocytoviricota</taxon>
        <taxon>Megaviricetes</taxon>
        <taxon>Pimascovirales</taxon>
        <taxon>Pimascovirales incertae sedis</taxon>
        <taxon>Marseilleviridae</taxon>
    </lineage>
</organism>
<reference evidence="1" key="1">
    <citation type="journal article" date="2019" name="MBio">
        <title>Virus Genomes from Deep Sea Sediments Expand the Ocean Megavirome and Support Independent Origins of Viral Gigantism.</title>
        <authorList>
            <person name="Backstrom D."/>
            <person name="Yutin N."/>
            <person name="Jorgensen S.L."/>
            <person name="Dharamshi J."/>
            <person name="Homa F."/>
            <person name="Zaremba-Niedwiedzka K."/>
            <person name="Spang A."/>
            <person name="Wolf Y.I."/>
            <person name="Koonin E.V."/>
            <person name="Ettema T.J."/>
        </authorList>
    </citation>
    <scope>NUCLEOTIDE SEQUENCE</scope>
</reference>
<sequence length="194" mass="23554">MVDLEAEQEKFEKYLKAEQEKLLEHCRSLWSGKVHEYSPVPFEIQPWNHLTVFLVENSDNSDITKNWMLGIRYHNNTRCNWRICYPREVSCRPLRLELYFIVDNDDSNDDNEVYRHKKTRLYPSCYFINMPNKYKTIKTGETYDHIINITPWRRDISLRGYVNKERVEGIFSIIIIYPHVHHYSVGCLRWQGWY</sequence>
<dbReference type="EMBL" id="MK500327">
    <property type="protein sequence ID" value="QBK85422.1"/>
    <property type="molecule type" value="Genomic_DNA"/>
</dbReference>
<evidence type="ECO:0000313" key="1">
    <source>
        <dbReference type="EMBL" id="QBK85422.1"/>
    </source>
</evidence>